<evidence type="ECO:0000313" key="2">
    <source>
        <dbReference type="Proteomes" id="UP000004625"/>
    </source>
</evidence>
<dbReference type="EMBL" id="AGEY01000070">
    <property type="protein sequence ID" value="EHL98618.1"/>
    <property type="molecule type" value="Genomic_DNA"/>
</dbReference>
<dbReference type="Proteomes" id="UP000004625">
    <property type="component" value="Unassembled WGS sequence"/>
</dbReference>
<dbReference type="HOGENOM" id="CLU_3081181_0_0_9"/>
<name>G9ZNY1_9LACO</name>
<keyword evidence="2" id="KW-1185">Reference proteome</keyword>
<proteinExistence type="predicted"/>
<reference evidence="1 2" key="1">
    <citation type="submission" date="2011-09" db="EMBL/GenBank/DDBJ databases">
        <authorList>
            <person name="Weinstock G."/>
            <person name="Sodergren E."/>
            <person name="Clifton S."/>
            <person name="Fulton L."/>
            <person name="Fulton B."/>
            <person name="Courtney L."/>
            <person name="Fronick C."/>
            <person name="Harrison M."/>
            <person name="Strong C."/>
            <person name="Farmer C."/>
            <person name="Delahaunty K."/>
            <person name="Markovic C."/>
            <person name="Hall O."/>
            <person name="Minx P."/>
            <person name="Tomlinson C."/>
            <person name="Mitreva M."/>
            <person name="Hou S."/>
            <person name="Chen J."/>
            <person name="Wollam A."/>
            <person name="Pepin K.H."/>
            <person name="Johnson M."/>
            <person name="Bhonagiri V."/>
            <person name="Zhang X."/>
            <person name="Suruliraj S."/>
            <person name="Warren W."/>
            <person name="Chinwalla A."/>
            <person name="Mardis E.R."/>
            <person name="Wilson R.K."/>
        </authorList>
    </citation>
    <scope>NUCLEOTIDE SEQUENCE [LARGE SCALE GENOMIC DNA]</scope>
    <source>
        <strain evidence="1 2">F0439</strain>
    </source>
</reference>
<dbReference type="STRING" id="797515.HMPREF9103_01435"/>
<protein>
    <submittedName>
        <fullName evidence="1">Uncharacterized protein</fullName>
    </submittedName>
</protein>
<evidence type="ECO:0000313" key="1">
    <source>
        <dbReference type="EMBL" id="EHL98618.1"/>
    </source>
</evidence>
<organism evidence="1 2">
    <name type="scientific">Lentilactobacillus parafarraginis F0439</name>
    <dbReference type="NCBI Taxonomy" id="797515"/>
    <lineage>
        <taxon>Bacteria</taxon>
        <taxon>Bacillati</taxon>
        <taxon>Bacillota</taxon>
        <taxon>Bacilli</taxon>
        <taxon>Lactobacillales</taxon>
        <taxon>Lactobacillaceae</taxon>
        <taxon>Lentilactobacillus</taxon>
    </lineage>
</organism>
<comment type="caution">
    <text evidence="1">The sequence shown here is derived from an EMBL/GenBank/DDBJ whole genome shotgun (WGS) entry which is preliminary data.</text>
</comment>
<accession>G9ZNY1</accession>
<dbReference type="AlphaFoldDB" id="G9ZNY1"/>
<gene>
    <name evidence="1" type="ORF">HMPREF9103_01435</name>
</gene>
<sequence length="52" mass="5887">MNLPNPRNLPLRRVSIFSLLHLTPQFLHKVCAFANKLAIFTGDLSIKSRLAI</sequence>